<comment type="caution">
    <text evidence="5">The sequence shown here is derived from an EMBL/GenBank/DDBJ whole genome shotgun (WGS) entry which is preliminary data.</text>
</comment>
<dbReference type="Proteomes" id="UP000321157">
    <property type="component" value="Unassembled WGS sequence"/>
</dbReference>
<keyword evidence="2" id="KW-0288">FMN</keyword>
<evidence type="ECO:0000256" key="2">
    <source>
        <dbReference type="ARBA" id="ARBA00022643"/>
    </source>
</evidence>
<dbReference type="InterPro" id="IPR005025">
    <property type="entry name" value="FMN_Rdtase-like_dom"/>
</dbReference>
<dbReference type="GO" id="GO:0046306">
    <property type="term" value="P:alkanesulfonate catabolic process"/>
    <property type="evidence" value="ECO:0007669"/>
    <property type="project" value="InterPro"/>
</dbReference>
<accession>A0A511V499</accession>
<dbReference type="PANTHER" id="PTHR43408:SF1">
    <property type="entry name" value="FMN REDUCTASE (NADPH)"/>
    <property type="match status" value="1"/>
</dbReference>
<proteinExistence type="predicted"/>
<feature type="domain" description="NADPH-dependent FMN reductase-like" evidence="4">
    <location>
        <begin position="4"/>
        <end position="143"/>
    </location>
</feature>
<dbReference type="SUPFAM" id="SSF52218">
    <property type="entry name" value="Flavoproteins"/>
    <property type="match status" value="1"/>
</dbReference>
<dbReference type="OrthoDB" id="1643408at2"/>
<evidence type="ECO:0000256" key="1">
    <source>
        <dbReference type="ARBA" id="ARBA00022630"/>
    </source>
</evidence>
<dbReference type="RefSeq" id="WP_146807888.1">
    <property type="nucleotide sequence ID" value="NZ_BJXX01000006.1"/>
</dbReference>
<evidence type="ECO:0000313" key="5">
    <source>
        <dbReference type="EMBL" id="GEN32583.1"/>
    </source>
</evidence>
<dbReference type="NCBIfam" id="TIGR03567">
    <property type="entry name" value="FMN_reduc_SsuE"/>
    <property type="match status" value="1"/>
</dbReference>
<dbReference type="InterPro" id="IPR020048">
    <property type="entry name" value="NADPH-dep_FMN_reduc_SsuE"/>
</dbReference>
<sequence length="184" mass="19779">MADIISISGGISPSSRTSSVVRYLNTLIGHQGLHTVSFTVRDIPAEDLVYGRFDSPVVHNISTLIEEASGVIIATPVYKAAYAGGLKALLDLLSRDALANKVVLPLAVGGTLSHLLSIDYALKPVLSALGARYILGGVYLLDSSIEVVSDGTIRVDEENNQRLKRSLHEFITVIKQNQEVPVRT</sequence>
<dbReference type="AlphaFoldDB" id="A0A511V499"/>
<dbReference type="PANTHER" id="PTHR43408">
    <property type="entry name" value="FMN REDUCTASE (NADPH)"/>
    <property type="match status" value="1"/>
</dbReference>
<dbReference type="InterPro" id="IPR029039">
    <property type="entry name" value="Flavoprotein-like_sf"/>
</dbReference>
<dbReference type="Gene3D" id="3.40.50.360">
    <property type="match status" value="1"/>
</dbReference>
<dbReference type="EMBL" id="BJXX01000006">
    <property type="protein sequence ID" value="GEN32583.1"/>
    <property type="molecule type" value="Genomic_DNA"/>
</dbReference>
<name>A0A511V499_9BACL</name>
<organism evidence="5 6">
    <name type="scientific">Aneurinibacillus danicus</name>
    <dbReference type="NCBI Taxonomy" id="267746"/>
    <lineage>
        <taxon>Bacteria</taxon>
        <taxon>Bacillati</taxon>
        <taxon>Bacillota</taxon>
        <taxon>Bacilli</taxon>
        <taxon>Bacillales</taxon>
        <taxon>Paenibacillaceae</taxon>
        <taxon>Aneurinibacillus group</taxon>
        <taxon>Aneurinibacillus</taxon>
    </lineage>
</organism>
<gene>
    <name evidence="5" type="ORF">ADA01nite_00430</name>
</gene>
<evidence type="ECO:0000259" key="4">
    <source>
        <dbReference type="Pfam" id="PF03358"/>
    </source>
</evidence>
<dbReference type="GO" id="GO:0008752">
    <property type="term" value="F:FMN reductase [NAD(P)H] activity"/>
    <property type="evidence" value="ECO:0007669"/>
    <property type="project" value="InterPro"/>
</dbReference>
<dbReference type="Pfam" id="PF03358">
    <property type="entry name" value="FMN_red"/>
    <property type="match status" value="1"/>
</dbReference>
<protein>
    <submittedName>
        <fullName evidence="5">FMN reductase (NADPH)</fullName>
    </submittedName>
</protein>
<reference evidence="5 6" key="1">
    <citation type="submission" date="2019-07" db="EMBL/GenBank/DDBJ databases">
        <title>Whole genome shotgun sequence of Aneurinibacillus danicus NBRC 102444.</title>
        <authorList>
            <person name="Hosoyama A."/>
            <person name="Uohara A."/>
            <person name="Ohji S."/>
            <person name="Ichikawa N."/>
        </authorList>
    </citation>
    <scope>NUCLEOTIDE SEQUENCE [LARGE SCALE GENOMIC DNA]</scope>
    <source>
        <strain evidence="5 6">NBRC 102444</strain>
    </source>
</reference>
<evidence type="ECO:0000313" key="6">
    <source>
        <dbReference type="Proteomes" id="UP000321157"/>
    </source>
</evidence>
<keyword evidence="6" id="KW-1185">Reference proteome</keyword>
<keyword evidence="3" id="KW-0560">Oxidoreductase</keyword>
<evidence type="ECO:0000256" key="3">
    <source>
        <dbReference type="ARBA" id="ARBA00023002"/>
    </source>
</evidence>
<keyword evidence="1" id="KW-0285">Flavoprotein</keyword>
<dbReference type="InterPro" id="IPR051814">
    <property type="entry name" value="NAD(P)H-dep_FMN_reductase"/>
</dbReference>